<evidence type="ECO:0000313" key="2">
    <source>
        <dbReference type="EMBL" id="GFS63429.1"/>
    </source>
</evidence>
<comment type="caution">
    <text evidence="2">The sequence shown here is derived from an EMBL/GenBank/DDBJ whole genome shotgun (WGS) entry which is preliminary data.</text>
</comment>
<dbReference type="EMBL" id="BMAV01027918">
    <property type="protein sequence ID" value="GFS63429.1"/>
    <property type="molecule type" value="Genomic_DNA"/>
</dbReference>
<proteinExistence type="predicted"/>
<feature type="region of interest" description="Disordered" evidence="1">
    <location>
        <begin position="52"/>
        <end position="75"/>
    </location>
</feature>
<dbReference type="AlphaFoldDB" id="A0A8X6JEB6"/>
<organism evidence="2 3">
    <name type="scientific">Trichonephila inaurata madagascariensis</name>
    <dbReference type="NCBI Taxonomy" id="2747483"/>
    <lineage>
        <taxon>Eukaryota</taxon>
        <taxon>Metazoa</taxon>
        <taxon>Ecdysozoa</taxon>
        <taxon>Arthropoda</taxon>
        <taxon>Chelicerata</taxon>
        <taxon>Arachnida</taxon>
        <taxon>Araneae</taxon>
        <taxon>Araneomorphae</taxon>
        <taxon>Entelegynae</taxon>
        <taxon>Araneoidea</taxon>
        <taxon>Nephilidae</taxon>
        <taxon>Trichonephila</taxon>
        <taxon>Trichonephila inaurata</taxon>
    </lineage>
</organism>
<dbReference type="Proteomes" id="UP000886998">
    <property type="component" value="Unassembled WGS sequence"/>
</dbReference>
<keyword evidence="3" id="KW-1185">Reference proteome</keyword>
<sequence>MELQFVFLTSPSFHCDSSRSCSANGLVAHCTAKQEKLKKEEKKAKMEHSSYYSIPISPGGVGQRPRKIRGGRMGKKGTERDLFCFVEVMWEEEEEKMLSNPFIIGDKCQKDDRDGPTCEKPINV</sequence>
<reference evidence="2" key="1">
    <citation type="submission" date="2020-08" db="EMBL/GenBank/DDBJ databases">
        <title>Multicomponent nature underlies the extraordinary mechanical properties of spider dragline silk.</title>
        <authorList>
            <person name="Kono N."/>
            <person name="Nakamura H."/>
            <person name="Mori M."/>
            <person name="Yoshida Y."/>
            <person name="Ohtoshi R."/>
            <person name="Malay A.D."/>
            <person name="Moran D.A.P."/>
            <person name="Tomita M."/>
            <person name="Numata K."/>
            <person name="Arakawa K."/>
        </authorList>
    </citation>
    <scope>NUCLEOTIDE SEQUENCE</scope>
</reference>
<feature type="compositionally biased region" description="Basic residues" evidence="1">
    <location>
        <begin position="64"/>
        <end position="75"/>
    </location>
</feature>
<evidence type="ECO:0000313" key="3">
    <source>
        <dbReference type="Proteomes" id="UP000886998"/>
    </source>
</evidence>
<evidence type="ECO:0000256" key="1">
    <source>
        <dbReference type="SAM" id="MobiDB-lite"/>
    </source>
</evidence>
<name>A0A8X6JEB6_9ARAC</name>
<accession>A0A8X6JEB6</accession>
<gene>
    <name evidence="2" type="ORF">TNIN_123271</name>
</gene>
<protein>
    <submittedName>
        <fullName evidence="2">Uncharacterized protein</fullName>
    </submittedName>
</protein>